<evidence type="ECO:0000259" key="4">
    <source>
        <dbReference type="PROSITE" id="PS50137"/>
    </source>
</evidence>
<dbReference type="PROSITE" id="PS50137">
    <property type="entry name" value="DS_RBD"/>
    <property type="match status" value="1"/>
</dbReference>
<proteinExistence type="predicted"/>
<evidence type="ECO:0000256" key="3">
    <source>
        <dbReference type="PROSITE-ProRule" id="PRU00266"/>
    </source>
</evidence>
<keyword evidence="2 3" id="KW-0694">RNA-binding</keyword>
<keyword evidence="1" id="KW-0677">Repeat</keyword>
<comment type="caution">
    <text evidence="5">The sequence shown here is derived from an EMBL/GenBank/DDBJ whole genome shotgun (WGS) entry which is preliminary data.</text>
</comment>
<evidence type="ECO:0000256" key="2">
    <source>
        <dbReference type="ARBA" id="ARBA00022884"/>
    </source>
</evidence>
<keyword evidence="6" id="KW-1185">Reference proteome</keyword>
<gene>
    <name evidence="5" type="ORF">ACH5RR_008516</name>
</gene>
<dbReference type="Gene3D" id="3.30.160.20">
    <property type="match status" value="1"/>
</dbReference>
<dbReference type="GO" id="GO:0003723">
    <property type="term" value="F:RNA binding"/>
    <property type="evidence" value="ECO:0007669"/>
    <property type="project" value="UniProtKB-UniRule"/>
</dbReference>
<evidence type="ECO:0000256" key="1">
    <source>
        <dbReference type="ARBA" id="ARBA00022737"/>
    </source>
</evidence>
<feature type="domain" description="DRBM" evidence="4">
    <location>
        <begin position="81"/>
        <end position="117"/>
    </location>
</feature>
<evidence type="ECO:0000313" key="6">
    <source>
        <dbReference type="Proteomes" id="UP001630127"/>
    </source>
</evidence>
<dbReference type="SMART" id="SM00358">
    <property type="entry name" value="DSRM"/>
    <property type="match status" value="1"/>
</dbReference>
<sequence>MLDKTKFTSKLTFPDRKAAEQDAAKMAYESTVKDSKSQLKCPHIYQNPIYCKLILHEYAIKTGLGIPKYKTTLAEGPSPLFVSTFVLGGKTYTGEVGRSKKVAEQLVARVAIQSLLGSDSGKLTEIIKSKDKLFTCKDAKKNSGDQGITALSIQKPGSGQFARQQASIQTGILSYNRGNCRVTYPKTKRKVEINKWEENKKKSHGVVANKRL</sequence>
<reference evidence="5 6" key="1">
    <citation type="submission" date="2024-11" db="EMBL/GenBank/DDBJ databases">
        <title>A near-complete genome assembly of Cinchona calisaya.</title>
        <authorList>
            <person name="Lian D.C."/>
            <person name="Zhao X.W."/>
            <person name="Wei L."/>
        </authorList>
    </citation>
    <scope>NUCLEOTIDE SEQUENCE [LARGE SCALE GENOMIC DNA]</scope>
    <source>
        <tissue evidence="5">Nenye</tissue>
    </source>
</reference>
<dbReference type="EMBL" id="JBJUIK010000004">
    <property type="protein sequence ID" value="KAL3529194.1"/>
    <property type="molecule type" value="Genomic_DNA"/>
</dbReference>
<dbReference type="AlphaFoldDB" id="A0ABD3ABZ2"/>
<accession>A0ABD3ABZ2</accession>
<dbReference type="Proteomes" id="UP001630127">
    <property type="component" value="Unassembled WGS sequence"/>
</dbReference>
<evidence type="ECO:0000313" key="5">
    <source>
        <dbReference type="EMBL" id="KAL3529194.1"/>
    </source>
</evidence>
<name>A0ABD3ABZ2_9GENT</name>
<dbReference type="Pfam" id="PF00035">
    <property type="entry name" value="dsrm"/>
    <property type="match status" value="1"/>
</dbReference>
<dbReference type="SUPFAM" id="SSF54768">
    <property type="entry name" value="dsRNA-binding domain-like"/>
    <property type="match status" value="1"/>
</dbReference>
<dbReference type="PANTHER" id="PTHR46031">
    <property type="match status" value="1"/>
</dbReference>
<protein>
    <recommendedName>
        <fullName evidence="4">DRBM domain-containing protein</fullName>
    </recommendedName>
</protein>
<organism evidence="5 6">
    <name type="scientific">Cinchona calisaya</name>
    <dbReference type="NCBI Taxonomy" id="153742"/>
    <lineage>
        <taxon>Eukaryota</taxon>
        <taxon>Viridiplantae</taxon>
        <taxon>Streptophyta</taxon>
        <taxon>Embryophyta</taxon>
        <taxon>Tracheophyta</taxon>
        <taxon>Spermatophyta</taxon>
        <taxon>Magnoliopsida</taxon>
        <taxon>eudicotyledons</taxon>
        <taxon>Gunneridae</taxon>
        <taxon>Pentapetalae</taxon>
        <taxon>asterids</taxon>
        <taxon>lamiids</taxon>
        <taxon>Gentianales</taxon>
        <taxon>Rubiaceae</taxon>
        <taxon>Cinchonoideae</taxon>
        <taxon>Cinchoneae</taxon>
        <taxon>Cinchona</taxon>
    </lineage>
</organism>
<dbReference type="PANTHER" id="PTHR46031:SF37">
    <property type="entry name" value="DRBM DOMAIN-CONTAINING PROTEIN"/>
    <property type="match status" value="1"/>
</dbReference>
<dbReference type="InterPro" id="IPR014720">
    <property type="entry name" value="dsRBD_dom"/>
</dbReference>